<dbReference type="InterPro" id="IPR004147">
    <property type="entry name" value="ABC1_dom"/>
</dbReference>
<dbReference type="Gene3D" id="1.10.510.10">
    <property type="entry name" value="Transferase(Phosphotransferase) domain 1"/>
    <property type="match status" value="1"/>
</dbReference>
<comment type="caution">
    <text evidence="4">The sequence shown here is derived from an EMBL/GenBank/DDBJ whole genome shotgun (WGS) entry which is preliminary data.</text>
</comment>
<dbReference type="Proteomes" id="UP000627781">
    <property type="component" value="Unassembled WGS sequence"/>
</dbReference>
<name>A0ABR8PRX4_9CLOT</name>
<gene>
    <name evidence="4" type="ORF">H9661_06080</name>
</gene>
<dbReference type="CDD" id="cd05121">
    <property type="entry name" value="ABC1_ADCK3-like"/>
    <property type="match status" value="1"/>
</dbReference>
<feature type="domain" description="ABC1 atypical kinase-like" evidence="3">
    <location>
        <begin position="74"/>
        <end position="316"/>
    </location>
</feature>
<comment type="similarity">
    <text evidence="1">Belongs to the protein kinase superfamily. ADCK protein kinase family.</text>
</comment>
<keyword evidence="4" id="KW-0808">Transferase</keyword>
<evidence type="ECO:0000259" key="3">
    <source>
        <dbReference type="Pfam" id="PF03109"/>
    </source>
</evidence>
<organism evidence="4 5">
    <name type="scientific">Clostridium cibarium</name>
    <dbReference type="NCBI Taxonomy" id="2762247"/>
    <lineage>
        <taxon>Bacteria</taxon>
        <taxon>Bacillati</taxon>
        <taxon>Bacillota</taxon>
        <taxon>Clostridia</taxon>
        <taxon>Eubacteriales</taxon>
        <taxon>Clostridiaceae</taxon>
        <taxon>Clostridium</taxon>
    </lineage>
</organism>
<dbReference type="InterPro" id="IPR050154">
    <property type="entry name" value="UbiB_kinase"/>
</dbReference>
<keyword evidence="2" id="KW-0812">Transmembrane</keyword>
<dbReference type="RefSeq" id="WP_143317506.1">
    <property type="nucleotide sequence ID" value="NZ_JACSRA010000007.1"/>
</dbReference>
<evidence type="ECO:0000313" key="5">
    <source>
        <dbReference type="Proteomes" id="UP000627781"/>
    </source>
</evidence>
<evidence type="ECO:0000256" key="2">
    <source>
        <dbReference type="SAM" id="Phobius"/>
    </source>
</evidence>
<dbReference type="SUPFAM" id="SSF56112">
    <property type="entry name" value="Protein kinase-like (PK-like)"/>
    <property type="match status" value="1"/>
</dbReference>
<reference evidence="4 5" key="1">
    <citation type="submission" date="2020-08" db="EMBL/GenBank/DDBJ databases">
        <title>A Genomic Blueprint of the Chicken Gut Microbiome.</title>
        <authorList>
            <person name="Gilroy R."/>
            <person name="Ravi A."/>
            <person name="Getino M."/>
            <person name="Pursley I."/>
            <person name="Horton D.L."/>
            <person name="Alikhan N.-F."/>
            <person name="Baker D."/>
            <person name="Gharbi K."/>
            <person name="Hall N."/>
            <person name="Watson M."/>
            <person name="Adriaenssens E.M."/>
            <person name="Foster-Nyarko E."/>
            <person name="Jarju S."/>
            <person name="Secka A."/>
            <person name="Antonio M."/>
            <person name="Oren A."/>
            <person name="Chaudhuri R."/>
            <person name="La Ragione R.M."/>
            <person name="Hildebrand F."/>
            <person name="Pallen M.J."/>
        </authorList>
    </citation>
    <scope>NUCLEOTIDE SEQUENCE [LARGE SCALE GENOMIC DNA]</scope>
    <source>
        <strain evidence="4 5">Sa3CVN1</strain>
    </source>
</reference>
<dbReference type="PANTHER" id="PTHR10566:SF113">
    <property type="entry name" value="PROTEIN ACTIVITY OF BC1 COMPLEX KINASE 7, CHLOROPLASTIC"/>
    <property type="match status" value="1"/>
</dbReference>
<proteinExistence type="inferred from homology"/>
<dbReference type="EMBL" id="JACSRA010000007">
    <property type="protein sequence ID" value="MBD7910921.1"/>
    <property type="molecule type" value="Genomic_DNA"/>
</dbReference>
<sequence>MRNKSTERFNEIIKVFAFYGFGVIIDNKVTHSKKSAENLRKVFETLGPTFIKIGQILSTRTDILPNEYINELIKLQDSAKEESYDLIKEVIEISLNKSIENYFSYFSKEPIAAASVSQVHEGILKDGRNVVVKVQRPNIYEKMRIDISILKRMVRFTRFKLEIPGIDILEVLEELEESLKKELNFILEGENIKRFKENNENVVVLHVPEVIDELWSMKVLTLEKIDGFKINNTKKIKEEGYSNRDIARKLALCYCKQVFEDGFFHGDPHPGNILISEGKLCFIDFGIMGELNETLRNWLNYAMFALATADKKKLSEFILAVGIKRGKIDKGLLYEDISYLFDSYVTTSLKNIKIEILFREVFTIAKKNNIQLPRKLVSLVRGIIILEGVIAEVDPEFDIFSIAISFVKSKSKTALLKELKGEELILATYSFMRDLIRIPTETLEVLNSIENGRSKINLHITDLNKTISNMQNMVNRLTGGLLVSSLIISSSLIICNKVGPTYRDLSLLGVVGYLVSGIFAILLLVSMIRAGDFKRRNK</sequence>
<accession>A0ABR8PRX4</accession>
<keyword evidence="2" id="KW-0472">Membrane</keyword>
<evidence type="ECO:0000313" key="4">
    <source>
        <dbReference type="EMBL" id="MBD7910921.1"/>
    </source>
</evidence>
<keyword evidence="4" id="KW-0418">Kinase</keyword>
<dbReference type="GO" id="GO:0016301">
    <property type="term" value="F:kinase activity"/>
    <property type="evidence" value="ECO:0007669"/>
    <property type="project" value="UniProtKB-KW"/>
</dbReference>
<dbReference type="Pfam" id="PF03109">
    <property type="entry name" value="ABC1"/>
    <property type="match status" value="1"/>
</dbReference>
<evidence type="ECO:0000256" key="1">
    <source>
        <dbReference type="ARBA" id="ARBA00009670"/>
    </source>
</evidence>
<keyword evidence="2" id="KW-1133">Transmembrane helix</keyword>
<feature type="transmembrane region" description="Helical" evidence="2">
    <location>
        <begin position="474"/>
        <end position="494"/>
    </location>
</feature>
<protein>
    <submittedName>
        <fullName evidence="4">AarF/ABC1/UbiB kinase family protein</fullName>
    </submittedName>
</protein>
<dbReference type="InterPro" id="IPR011009">
    <property type="entry name" value="Kinase-like_dom_sf"/>
</dbReference>
<dbReference type="PANTHER" id="PTHR10566">
    <property type="entry name" value="CHAPERONE-ACTIVITY OF BC1 COMPLEX CABC1 -RELATED"/>
    <property type="match status" value="1"/>
</dbReference>
<keyword evidence="5" id="KW-1185">Reference proteome</keyword>
<feature type="transmembrane region" description="Helical" evidence="2">
    <location>
        <begin position="506"/>
        <end position="528"/>
    </location>
</feature>